<dbReference type="EMBL" id="JACRTC010000010">
    <property type="protein sequence ID" value="MBC8571315.1"/>
    <property type="molecule type" value="Genomic_DNA"/>
</dbReference>
<dbReference type="InterPro" id="IPR036259">
    <property type="entry name" value="MFS_trans_sf"/>
</dbReference>
<dbReference type="Pfam" id="PF12832">
    <property type="entry name" value="MFS_1_like"/>
    <property type="match status" value="1"/>
</dbReference>
<name>A0A926EDX2_9FIRM</name>
<feature type="transmembrane region" description="Helical" evidence="8">
    <location>
        <begin position="370"/>
        <end position="393"/>
    </location>
</feature>
<evidence type="ECO:0000256" key="4">
    <source>
        <dbReference type="ARBA" id="ARBA00022519"/>
    </source>
</evidence>
<feature type="transmembrane region" description="Helical" evidence="8">
    <location>
        <begin position="77"/>
        <end position="110"/>
    </location>
</feature>
<keyword evidence="3" id="KW-1003">Cell membrane</keyword>
<keyword evidence="7 8" id="KW-0472">Membrane</keyword>
<feature type="transmembrane region" description="Helical" evidence="8">
    <location>
        <begin position="217"/>
        <end position="240"/>
    </location>
</feature>
<keyword evidence="2" id="KW-0813">Transport</keyword>
<evidence type="ECO:0000256" key="6">
    <source>
        <dbReference type="ARBA" id="ARBA00022989"/>
    </source>
</evidence>
<keyword evidence="11" id="KW-1185">Reference proteome</keyword>
<evidence type="ECO:0000259" key="9">
    <source>
        <dbReference type="PROSITE" id="PS50850"/>
    </source>
</evidence>
<evidence type="ECO:0000256" key="7">
    <source>
        <dbReference type="ARBA" id="ARBA00023136"/>
    </source>
</evidence>
<dbReference type="GO" id="GO:0030395">
    <property type="term" value="F:lactose binding"/>
    <property type="evidence" value="ECO:0007669"/>
    <property type="project" value="TreeGrafter"/>
</dbReference>
<evidence type="ECO:0000256" key="5">
    <source>
        <dbReference type="ARBA" id="ARBA00022692"/>
    </source>
</evidence>
<organism evidence="10 11">
    <name type="scientific">Zongyangia hominis</name>
    <dbReference type="NCBI Taxonomy" id="2763677"/>
    <lineage>
        <taxon>Bacteria</taxon>
        <taxon>Bacillati</taxon>
        <taxon>Bacillota</taxon>
        <taxon>Clostridia</taxon>
        <taxon>Eubacteriales</taxon>
        <taxon>Oscillospiraceae</taxon>
        <taxon>Zongyangia</taxon>
    </lineage>
</organism>
<protein>
    <submittedName>
        <fullName evidence="10">MFS transporter</fullName>
    </submittedName>
</protein>
<dbReference type="PANTHER" id="PTHR23522:SF10">
    <property type="entry name" value="3-PHENYLPROPIONIC ACID TRANSPORTER-RELATED"/>
    <property type="match status" value="1"/>
</dbReference>
<dbReference type="AlphaFoldDB" id="A0A926EDX2"/>
<feature type="transmembrane region" description="Helical" evidence="8">
    <location>
        <begin position="282"/>
        <end position="308"/>
    </location>
</feature>
<dbReference type="InterPro" id="IPR024989">
    <property type="entry name" value="MFS_assoc_dom"/>
</dbReference>
<evidence type="ECO:0000313" key="10">
    <source>
        <dbReference type="EMBL" id="MBC8571315.1"/>
    </source>
</evidence>
<dbReference type="PANTHER" id="PTHR23522">
    <property type="entry name" value="BLL5896 PROTEIN"/>
    <property type="match status" value="1"/>
</dbReference>
<feature type="domain" description="Major facilitator superfamily (MFS) profile" evidence="9">
    <location>
        <begin position="209"/>
        <end position="411"/>
    </location>
</feature>
<feature type="transmembrane region" description="Helical" evidence="8">
    <location>
        <begin position="163"/>
        <end position="182"/>
    </location>
</feature>
<keyword evidence="5 8" id="KW-0812">Transmembrane</keyword>
<feature type="transmembrane region" description="Helical" evidence="8">
    <location>
        <begin position="12"/>
        <end position="34"/>
    </location>
</feature>
<proteinExistence type="predicted"/>
<keyword evidence="6 8" id="KW-1133">Transmembrane helix</keyword>
<dbReference type="PROSITE" id="PS50850">
    <property type="entry name" value="MFS"/>
    <property type="match status" value="1"/>
</dbReference>
<feature type="transmembrane region" description="Helical" evidence="8">
    <location>
        <begin position="131"/>
        <end position="151"/>
    </location>
</feature>
<accession>A0A926EDX2</accession>
<dbReference type="Gene3D" id="1.20.1250.20">
    <property type="entry name" value="MFS general substrate transporter like domains"/>
    <property type="match status" value="2"/>
</dbReference>
<dbReference type="GO" id="GO:0005886">
    <property type="term" value="C:plasma membrane"/>
    <property type="evidence" value="ECO:0007669"/>
    <property type="project" value="UniProtKB-SubCell"/>
</dbReference>
<dbReference type="InterPro" id="IPR020846">
    <property type="entry name" value="MFS_dom"/>
</dbReference>
<keyword evidence="4" id="KW-0997">Cell inner membrane</keyword>
<dbReference type="Proteomes" id="UP000660861">
    <property type="component" value="Unassembled WGS sequence"/>
</dbReference>
<evidence type="ECO:0000256" key="2">
    <source>
        <dbReference type="ARBA" id="ARBA00022448"/>
    </source>
</evidence>
<evidence type="ECO:0000256" key="8">
    <source>
        <dbReference type="SAM" id="Phobius"/>
    </source>
</evidence>
<evidence type="ECO:0000313" key="11">
    <source>
        <dbReference type="Proteomes" id="UP000660861"/>
    </source>
</evidence>
<sequence length="411" mass="44619">MKKLLCKENVAFAALHWLYCSAHCMIYSFIVVYLTQHGYSDFQVGLLNALIAGVSMISQPLYGYLNDTFISCRSLMIVIAAVAIPVTLCIPLTVSIVPLCFVAILSLGFLTYTYNCIPEAWQIRVNKKKPYVNYPVTRVMGAVGYSLTGLVAGKLIDLWGFDVIFWGSAAHLVLLIACCLCIEKIEPENKGIKRGAQIEERIGFGGALRILLKNRPYMVFIISTTLYQAAYRSMLAFMPVIVQDAGGTNTHVGMLVFAGAAVEAPMMFIFSRLQDKAKLKHLYTFTAIVLAVRTLALLVVHSVTGLILLKSFEAISWGMYIPLFVVYISRIVPSKIYATSLTIGYSLTVGVGSICGNFFSGLIMENLGTMAFSAIMSAVAIAGVVVFVVGMAGKNGGTPAAEKEATAVKIS</sequence>
<comment type="subcellular location">
    <subcellularLocation>
        <location evidence="1">Cell inner membrane</location>
        <topology evidence="1">Multi-pass membrane protein</topology>
    </subcellularLocation>
</comment>
<dbReference type="GO" id="GO:0015528">
    <property type="term" value="F:lactose:proton symporter activity"/>
    <property type="evidence" value="ECO:0007669"/>
    <property type="project" value="TreeGrafter"/>
</dbReference>
<comment type="caution">
    <text evidence="10">The sequence shown here is derived from an EMBL/GenBank/DDBJ whole genome shotgun (WGS) entry which is preliminary data.</text>
</comment>
<feature type="transmembrane region" description="Helical" evidence="8">
    <location>
        <begin position="46"/>
        <end position="65"/>
    </location>
</feature>
<gene>
    <name evidence="10" type="ORF">H8709_10835</name>
</gene>
<feature type="transmembrane region" description="Helical" evidence="8">
    <location>
        <begin position="344"/>
        <end position="364"/>
    </location>
</feature>
<feature type="transmembrane region" description="Helical" evidence="8">
    <location>
        <begin position="314"/>
        <end position="332"/>
    </location>
</feature>
<evidence type="ECO:0000256" key="1">
    <source>
        <dbReference type="ARBA" id="ARBA00004429"/>
    </source>
</evidence>
<dbReference type="RefSeq" id="WP_262398365.1">
    <property type="nucleotide sequence ID" value="NZ_JACRTC010000010.1"/>
</dbReference>
<dbReference type="SUPFAM" id="SSF103473">
    <property type="entry name" value="MFS general substrate transporter"/>
    <property type="match status" value="1"/>
</dbReference>
<evidence type="ECO:0000256" key="3">
    <source>
        <dbReference type="ARBA" id="ARBA00022475"/>
    </source>
</evidence>
<reference evidence="10" key="1">
    <citation type="submission" date="2020-08" db="EMBL/GenBank/DDBJ databases">
        <title>Genome public.</title>
        <authorList>
            <person name="Liu C."/>
            <person name="Sun Q."/>
        </authorList>
    </citation>
    <scope>NUCLEOTIDE SEQUENCE</scope>
    <source>
        <strain evidence="10">NSJ-54</strain>
    </source>
</reference>
<feature type="transmembrane region" description="Helical" evidence="8">
    <location>
        <begin position="252"/>
        <end position="270"/>
    </location>
</feature>